<dbReference type="EMBL" id="AWXE01000003">
    <property type="protein sequence ID" value="ERL46931.1"/>
    <property type="molecule type" value="Genomic_DNA"/>
</dbReference>
<dbReference type="GO" id="GO:0008168">
    <property type="term" value="F:methyltransferase activity"/>
    <property type="evidence" value="ECO:0007669"/>
    <property type="project" value="UniProtKB-KW"/>
</dbReference>
<reference evidence="1 2" key="1">
    <citation type="journal article" date="2014" name="FEMS Microbiol. Ecol.">
        <title>Genomic differentiation among two strains of the PS1 clade isolated from geographically separated marine habitats.</title>
        <authorList>
            <person name="Jimenez-Infante F."/>
            <person name="Ngugi D.K."/>
            <person name="Alam I."/>
            <person name="Rashid M."/>
            <person name="Baalawi W."/>
            <person name="Kamau A.A."/>
            <person name="Bajic V.B."/>
            <person name="Stingl U."/>
        </authorList>
    </citation>
    <scope>NUCLEOTIDE SEQUENCE [LARGE SCALE GENOMIC DNA]</scope>
    <source>
        <strain evidence="1 2">RS24</strain>
    </source>
</reference>
<gene>
    <name evidence="1" type="primary">glyA</name>
    <name evidence="1" type="ORF">RS24_00852</name>
</gene>
<sequence length="135" mass="15768">MKKSMIILTLGLFLHGCNAGGYHSGYKGHIAEWPSYNIKHKGTDFAVFDDKKSKIYIMRWGTMLDAPKALLEVFTFDHIDTSPSSVTYRQVLERYFSEIKQQENCYVIKTTREYIKDSFYKGERTDGYTYDYNCP</sequence>
<dbReference type="STRING" id="1397666.RS24_00852"/>
<evidence type="ECO:0000313" key="1">
    <source>
        <dbReference type="EMBL" id="ERL46931.1"/>
    </source>
</evidence>
<dbReference type="GO" id="GO:0004372">
    <property type="term" value="F:glycine hydroxymethyltransferase activity"/>
    <property type="evidence" value="ECO:0007669"/>
    <property type="project" value="UniProtKB-EC"/>
</dbReference>
<keyword evidence="1" id="KW-0489">Methyltransferase</keyword>
<keyword evidence="1" id="KW-0808">Transferase</keyword>
<name>U2XVT6_9PROT</name>
<dbReference type="Proteomes" id="UP000016762">
    <property type="component" value="Unassembled WGS sequence"/>
</dbReference>
<protein>
    <submittedName>
        <fullName evidence="1">Serine hydroxymethyltransferase Serine methylase protein</fullName>
        <ecNumber evidence="1">2.1.2.1</ecNumber>
    </submittedName>
</protein>
<dbReference type="EC" id="2.1.2.1" evidence="1"/>
<evidence type="ECO:0000313" key="2">
    <source>
        <dbReference type="Proteomes" id="UP000016762"/>
    </source>
</evidence>
<proteinExistence type="predicted"/>
<dbReference type="GO" id="GO:0032259">
    <property type="term" value="P:methylation"/>
    <property type="evidence" value="ECO:0007669"/>
    <property type="project" value="UniProtKB-KW"/>
</dbReference>
<comment type="caution">
    <text evidence="1">The sequence shown here is derived from an EMBL/GenBank/DDBJ whole genome shotgun (WGS) entry which is preliminary data.</text>
</comment>
<accession>U2XVT6</accession>
<dbReference type="RefSeq" id="WP_021776884.1">
    <property type="nucleotide sequence ID" value="NZ_AWXE01000003.1"/>
</dbReference>
<organism evidence="1 2">
    <name type="scientific">Candidatus Micropelagius thuwalensis</name>
    <dbReference type="NCBI Taxonomy" id="1397666"/>
    <lineage>
        <taxon>Bacteria</taxon>
        <taxon>Pseudomonadati</taxon>
        <taxon>Pseudomonadota</taxon>
        <taxon>Alphaproteobacteria</taxon>
        <taxon>PS1 clade</taxon>
        <taxon>Candidatus Micropelagius</taxon>
    </lineage>
</organism>
<keyword evidence="2" id="KW-1185">Reference proteome</keyword>
<dbReference type="AlphaFoldDB" id="U2XVT6"/>